<evidence type="ECO:0000256" key="1">
    <source>
        <dbReference type="ARBA" id="ARBA00008779"/>
    </source>
</evidence>
<organism evidence="6 7">
    <name type="scientific">Spirosoma fluviale</name>
    <dbReference type="NCBI Taxonomy" id="1597977"/>
    <lineage>
        <taxon>Bacteria</taxon>
        <taxon>Pseudomonadati</taxon>
        <taxon>Bacteroidota</taxon>
        <taxon>Cytophagia</taxon>
        <taxon>Cytophagales</taxon>
        <taxon>Cytophagaceae</taxon>
        <taxon>Spirosoma</taxon>
    </lineage>
</organism>
<dbReference type="CDD" id="cd16146">
    <property type="entry name" value="ARS_like"/>
    <property type="match status" value="1"/>
</dbReference>
<dbReference type="Gene3D" id="2.60.120.260">
    <property type="entry name" value="Galactose-binding domain-like"/>
    <property type="match status" value="1"/>
</dbReference>
<dbReference type="InterPro" id="IPR017850">
    <property type="entry name" value="Alkaline_phosphatase_core_sf"/>
</dbReference>
<name>A0A286GQT1_9BACT</name>
<dbReference type="EMBL" id="OCNH01000007">
    <property type="protein sequence ID" value="SOD97324.1"/>
    <property type="molecule type" value="Genomic_DNA"/>
</dbReference>
<gene>
    <name evidence="6" type="ORF">SAMN06269250_5722</name>
</gene>
<keyword evidence="7" id="KW-1185">Reference proteome</keyword>
<keyword evidence="2" id="KW-0479">Metal-binding</keyword>
<dbReference type="AlphaFoldDB" id="A0A286GQT1"/>
<dbReference type="InterPro" id="IPR050738">
    <property type="entry name" value="Sulfatase"/>
</dbReference>
<dbReference type="SUPFAM" id="SSF53649">
    <property type="entry name" value="Alkaline phosphatase-like"/>
    <property type="match status" value="1"/>
</dbReference>
<evidence type="ECO:0000256" key="4">
    <source>
        <dbReference type="ARBA" id="ARBA00022837"/>
    </source>
</evidence>
<dbReference type="GO" id="GO:0004065">
    <property type="term" value="F:arylsulfatase activity"/>
    <property type="evidence" value="ECO:0007669"/>
    <property type="project" value="TreeGrafter"/>
</dbReference>
<comment type="similarity">
    <text evidence="1">Belongs to the sulfatase family.</text>
</comment>
<proteinExistence type="inferred from homology"/>
<keyword evidence="3" id="KW-0378">Hydrolase</keyword>
<keyword evidence="4" id="KW-0106">Calcium</keyword>
<dbReference type="Gene3D" id="3.40.720.10">
    <property type="entry name" value="Alkaline Phosphatase, subunit A"/>
    <property type="match status" value="1"/>
</dbReference>
<dbReference type="PANTHER" id="PTHR42693">
    <property type="entry name" value="ARYLSULFATASE FAMILY MEMBER"/>
    <property type="match status" value="1"/>
</dbReference>
<evidence type="ECO:0000313" key="6">
    <source>
        <dbReference type="EMBL" id="SOD97324.1"/>
    </source>
</evidence>
<evidence type="ECO:0000256" key="3">
    <source>
        <dbReference type="ARBA" id="ARBA00022801"/>
    </source>
</evidence>
<evidence type="ECO:0000256" key="2">
    <source>
        <dbReference type="ARBA" id="ARBA00022723"/>
    </source>
</evidence>
<sequence>MRRHTNNFFDMKPPFWIGMAALLIGAWVARRPTIGTSTANATPNVLFILTDDQGWGDLSLHGNRFVETPNIDRLAHSGAQFDRFFVSPLCAPTRASLLTGRYHLRTGTVSVTQGWERMRSDELTLAEVFRQNGYATGCFGKWHNGEHTPEDPNGQGFDEFLGFCAGHWNNYFDTDLQHNDRMVSTKGFITDVLTDAALHFIGKNKSRPFFCYVPFNAPHSPHQVPDRYFDKYKAKGLNDEEASIYGMVENLDDNVGRLLTRLDQLGLAQNTIVVFATDNGPNGHRFNGDMKGIKGSVDEGGMRVPLFVRWPGVIRPQTQIKPNAAHIDLMPTLVDLCALRFTAAHPLDGHSLAGLLTGRTDTLPDRMLFTHVAGTATNPLPAEPGGVRTAQYRLVRQKGQTQLYDMLHDPSQTTDLAAGEPRQVKTLQAAYDRWFRDASQRINFSRPAAVAGRRVLLQAPEARFSGKIRYKQGNGWANDWLINWQSPADSIWWDVVVERPGSYQLSLQYTAPDAARGTILTLTTNKQTLQQTINRSFDPPLKPSPDRIPRKEVYEKAWAWLPLGRLELPSGNHRILLRATSVPKEQVAEVKALLLTFQGTPAPVRTQN</sequence>
<dbReference type="GO" id="GO:0046872">
    <property type="term" value="F:metal ion binding"/>
    <property type="evidence" value="ECO:0007669"/>
    <property type="project" value="UniProtKB-KW"/>
</dbReference>
<dbReference type="Proteomes" id="UP000219452">
    <property type="component" value="Unassembled WGS sequence"/>
</dbReference>
<dbReference type="InterPro" id="IPR000917">
    <property type="entry name" value="Sulfatase_N"/>
</dbReference>
<dbReference type="Pfam" id="PF00884">
    <property type="entry name" value="Sulfatase"/>
    <property type="match status" value="1"/>
</dbReference>
<accession>A0A286GQT1</accession>
<dbReference type="Gene3D" id="3.30.1120.10">
    <property type="match status" value="1"/>
</dbReference>
<dbReference type="PROSITE" id="PS00523">
    <property type="entry name" value="SULFATASE_1"/>
    <property type="match status" value="1"/>
</dbReference>
<reference evidence="7" key="1">
    <citation type="submission" date="2017-09" db="EMBL/GenBank/DDBJ databases">
        <authorList>
            <person name="Varghese N."/>
            <person name="Submissions S."/>
        </authorList>
    </citation>
    <scope>NUCLEOTIDE SEQUENCE [LARGE SCALE GENOMIC DNA]</scope>
    <source>
        <strain evidence="7">DSM 29961</strain>
    </source>
</reference>
<feature type="domain" description="Sulfatase N-terminal" evidence="5">
    <location>
        <begin position="43"/>
        <end position="336"/>
    </location>
</feature>
<dbReference type="InterPro" id="IPR024607">
    <property type="entry name" value="Sulfatase_CS"/>
</dbReference>
<dbReference type="PANTHER" id="PTHR42693:SF53">
    <property type="entry name" value="ENDO-4-O-SULFATASE"/>
    <property type="match status" value="1"/>
</dbReference>
<protein>
    <submittedName>
        <fullName evidence="6">Arylsulfatase A</fullName>
    </submittedName>
</protein>
<evidence type="ECO:0000259" key="5">
    <source>
        <dbReference type="Pfam" id="PF00884"/>
    </source>
</evidence>
<evidence type="ECO:0000313" key="7">
    <source>
        <dbReference type="Proteomes" id="UP000219452"/>
    </source>
</evidence>